<evidence type="ECO:0000256" key="1">
    <source>
        <dbReference type="RuleBase" id="RU000487"/>
    </source>
</evidence>
<reference evidence="2 3" key="1">
    <citation type="journal article" date="2018" name="BMC Genomics">
        <title>The genome of Naegleria lovaniensis, the basis for a comparative approach to unravel pathogenicity factors of the human pathogenic amoeba N. fowleri.</title>
        <authorList>
            <person name="Liechti N."/>
            <person name="Schurch N."/>
            <person name="Bruggmann R."/>
            <person name="Wittwer M."/>
        </authorList>
    </citation>
    <scope>NUCLEOTIDE SEQUENCE [LARGE SCALE GENOMIC DNA]</scope>
    <source>
        <strain evidence="2 3">ATCC 30569</strain>
    </source>
</reference>
<gene>
    <name evidence="2" type="ORF">C9374_008135</name>
</gene>
<dbReference type="Pfam" id="PF00022">
    <property type="entry name" value="Actin"/>
    <property type="match status" value="2"/>
</dbReference>
<evidence type="ECO:0008006" key="4">
    <source>
        <dbReference type="Google" id="ProtNLM"/>
    </source>
</evidence>
<dbReference type="PANTHER" id="PTHR11937">
    <property type="entry name" value="ACTIN"/>
    <property type="match status" value="1"/>
</dbReference>
<sequence>MSQLNTIVVDCGSFITKAGFSEDEQPTLLTPSATFKDETQAIDIGKSMIDESCPPKYFVDQNDGHMKDFDSLNIFYEKLFYNKLHIEPNEHAVLLSEAPFIPKSQRERILQIMNFKFIFNGLSVSCGHSRTYSAPVYEGHALPHAIKYLNIAGHDMTEYLIALISKRSNGGTIQQPQQQPNEWLSSNLVARDVIQKMKEQECYMLSTPNQYERALKGNSIDVNSVSENSTTNETLYELPDGHVFSLTREERFQIPEILYQPQLVNLVMNSSVLEGSSSSGRSCSINTLEEMVIQSTRACGFVDQYFAFQVFNDIVVEGGCTRMKGFALRLRASIVEALLPLDRFVTIHHGNSTQCNVWQGGLILGSLSIFTSIA</sequence>
<protein>
    <recommendedName>
        <fullName evidence="4">Actin</fullName>
    </recommendedName>
</protein>
<dbReference type="AlphaFoldDB" id="A0AA88GJT7"/>
<dbReference type="RefSeq" id="XP_044545758.1">
    <property type="nucleotide sequence ID" value="XM_044698178.1"/>
</dbReference>
<organism evidence="2 3">
    <name type="scientific">Naegleria lovaniensis</name>
    <name type="common">Amoeba</name>
    <dbReference type="NCBI Taxonomy" id="51637"/>
    <lineage>
        <taxon>Eukaryota</taxon>
        <taxon>Discoba</taxon>
        <taxon>Heterolobosea</taxon>
        <taxon>Tetramitia</taxon>
        <taxon>Eutetramitia</taxon>
        <taxon>Vahlkampfiidae</taxon>
        <taxon>Naegleria</taxon>
    </lineage>
</organism>
<dbReference type="SMART" id="SM00268">
    <property type="entry name" value="ACTIN"/>
    <property type="match status" value="1"/>
</dbReference>
<dbReference type="Gene3D" id="3.30.420.40">
    <property type="match status" value="2"/>
</dbReference>
<evidence type="ECO:0000313" key="2">
    <source>
        <dbReference type="EMBL" id="KAG2378496.1"/>
    </source>
</evidence>
<comment type="similarity">
    <text evidence="1">Belongs to the actin family.</text>
</comment>
<dbReference type="InterPro" id="IPR043129">
    <property type="entry name" value="ATPase_NBD"/>
</dbReference>
<dbReference type="InterPro" id="IPR004000">
    <property type="entry name" value="Actin"/>
</dbReference>
<accession>A0AA88GJT7</accession>
<evidence type="ECO:0000313" key="3">
    <source>
        <dbReference type="Proteomes" id="UP000816034"/>
    </source>
</evidence>
<dbReference type="Gene3D" id="3.90.640.10">
    <property type="entry name" value="Actin, Chain A, domain 4"/>
    <property type="match status" value="1"/>
</dbReference>
<dbReference type="EMBL" id="PYSW02000032">
    <property type="protein sequence ID" value="KAG2378496.1"/>
    <property type="molecule type" value="Genomic_DNA"/>
</dbReference>
<dbReference type="SUPFAM" id="SSF53067">
    <property type="entry name" value="Actin-like ATPase domain"/>
    <property type="match status" value="2"/>
</dbReference>
<name>A0AA88GJT7_NAELO</name>
<comment type="caution">
    <text evidence="2">The sequence shown here is derived from an EMBL/GenBank/DDBJ whole genome shotgun (WGS) entry which is preliminary data.</text>
</comment>
<dbReference type="GeneID" id="68100589"/>
<keyword evidence="3" id="KW-1185">Reference proteome</keyword>
<proteinExistence type="inferred from homology"/>
<dbReference type="Proteomes" id="UP000816034">
    <property type="component" value="Unassembled WGS sequence"/>
</dbReference>